<evidence type="ECO:0000256" key="2">
    <source>
        <dbReference type="ARBA" id="ARBA00024200"/>
    </source>
</evidence>
<reference evidence="4 5" key="1">
    <citation type="submission" date="2019-05" db="EMBL/GenBank/DDBJ databases">
        <title>Algicella ahnfeltiae gen. nov., sp. nov., a novel marine bacterium of the family Flavobacteriaceae isolated from a red alga.</title>
        <authorList>
            <person name="Nedashkovskaya O.I."/>
            <person name="Kukhlevskiy A.D."/>
            <person name="Kim S.-G."/>
            <person name="Zhukova N.V."/>
            <person name="Mikhailov V.V."/>
        </authorList>
    </citation>
    <scope>NUCLEOTIDE SEQUENCE [LARGE SCALE GENOMIC DNA]</scope>
    <source>
        <strain evidence="4 5">10Alg115</strain>
    </source>
</reference>
<keyword evidence="1" id="KW-0547">Nucleotide-binding</keyword>
<dbReference type="Proteomes" id="UP000306229">
    <property type="component" value="Chromosome"/>
</dbReference>
<organism evidence="4 5">
    <name type="scientific">Aureibaculum algae</name>
    <dbReference type="NCBI Taxonomy" id="2584122"/>
    <lineage>
        <taxon>Bacteria</taxon>
        <taxon>Pseudomonadati</taxon>
        <taxon>Bacteroidota</taxon>
        <taxon>Flavobacteriia</taxon>
        <taxon>Flavobacteriales</taxon>
        <taxon>Flavobacteriaceae</taxon>
        <taxon>Aureibaculum</taxon>
    </lineage>
</organism>
<sequence length="80" mass="8845">MQIKLLLFGIVKDIVGKSTTELELITNTSIANFKELLIEKHPKLVAYKNFSVAVNENYVDDTYLINPNDVIAIIPPVSGG</sequence>
<accession>A0A5B7TL73</accession>
<dbReference type="InterPro" id="IPR016155">
    <property type="entry name" value="Mopterin_synth/thiamin_S_b"/>
</dbReference>
<dbReference type="GO" id="GO:1990133">
    <property type="term" value="C:molybdopterin adenylyltransferase complex"/>
    <property type="evidence" value="ECO:0007669"/>
    <property type="project" value="TreeGrafter"/>
</dbReference>
<dbReference type="InterPro" id="IPR003749">
    <property type="entry name" value="ThiS/MoaD-like"/>
</dbReference>
<comment type="similarity">
    <text evidence="2">Belongs to the MoaD family.</text>
</comment>
<evidence type="ECO:0000256" key="3">
    <source>
        <dbReference type="ARBA" id="ARBA00024247"/>
    </source>
</evidence>
<dbReference type="SUPFAM" id="SSF54285">
    <property type="entry name" value="MoaD/ThiS"/>
    <property type="match status" value="1"/>
</dbReference>
<evidence type="ECO:0000313" key="4">
    <source>
        <dbReference type="EMBL" id="QCX37035.1"/>
    </source>
</evidence>
<dbReference type="NCBIfam" id="TIGR01682">
    <property type="entry name" value="moaD"/>
    <property type="match status" value="1"/>
</dbReference>
<dbReference type="Gene3D" id="3.10.20.30">
    <property type="match status" value="1"/>
</dbReference>
<dbReference type="Pfam" id="PF02597">
    <property type="entry name" value="ThiS"/>
    <property type="match status" value="1"/>
</dbReference>
<dbReference type="RefSeq" id="WP_138947994.1">
    <property type="nucleotide sequence ID" value="NZ_CP040749.1"/>
</dbReference>
<dbReference type="KEGG" id="fbe:FF125_00760"/>
<dbReference type="PANTHER" id="PTHR33359:SF1">
    <property type="entry name" value="MOLYBDOPTERIN SYNTHASE SULFUR CARRIER SUBUNIT"/>
    <property type="match status" value="1"/>
</dbReference>
<dbReference type="EMBL" id="CP040749">
    <property type="protein sequence ID" value="QCX37035.1"/>
    <property type="molecule type" value="Genomic_DNA"/>
</dbReference>
<dbReference type="InterPro" id="IPR012675">
    <property type="entry name" value="Beta-grasp_dom_sf"/>
</dbReference>
<dbReference type="GO" id="GO:0000166">
    <property type="term" value="F:nucleotide binding"/>
    <property type="evidence" value="ECO:0007669"/>
    <property type="project" value="UniProtKB-KW"/>
</dbReference>
<evidence type="ECO:0000313" key="5">
    <source>
        <dbReference type="Proteomes" id="UP000306229"/>
    </source>
</evidence>
<dbReference type="UniPathway" id="UPA00344"/>
<dbReference type="GO" id="GO:0006777">
    <property type="term" value="P:Mo-molybdopterin cofactor biosynthetic process"/>
    <property type="evidence" value="ECO:0007669"/>
    <property type="project" value="InterPro"/>
</dbReference>
<proteinExistence type="inferred from homology"/>
<keyword evidence="5" id="KW-1185">Reference proteome</keyword>
<dbReference type="OrthoDB" id="598356at2"/>
<dbReference type="CDD" id="cd00754">
    <property type="entry name" value="Ubl_MoaD"/>
    <property type="match status" value="1"/>
</dbReference>
<dbReference type="PANTHER" id="PTHR33359">
    <property type="entry name" value="MOLYBDOPTERIN SYNTHASE SULFUR CARRIER SUBUNIT"/>
    <property type="match status" value="1"/>
</dbReference>
<dbReference type="AlphaFoldDB" id="A0A5B7TL73"/>
<dbReference type="InterPro" id="IPR044672">
    <property type="entry name" value="MOCS2A"/>
</dbReference>
<protein>
    <recommendedName>
        <fullName evidence="3">Molybdopterin synthase sulfur carrier subunit</fullName>
    </recommendedName>
</protein>
<gene>
    <name evidence="4" type="primary">moaD</name>
    <name evidence="4" type="ORF">FF125_00760</name>
</gene>
<evidence type="ECO:0000256" key="1">
    <source>
        <dbReference type="ARBA" id="ARBA00022741"/>
    </source>
</evidence>
<name>A0A5B7TL73_9FLAO</name>